<dbReference type="InterPro" id="IPR005199">
    <property type="entry name" value="Glyco_hydro_79"/>
</dbReference>
<comment type="caution">
    <text evidence="3">The sequence shown here is derived from an EMBL/GenBank/DDBJ whole genome shotgun (WGS) entry which is preliminary data.</text>
</comment>
<keyword evidence="4" id="KW-1185">Reference proteome</keyword>
<evidence type="ECO:0000256" key="2">
    <source>
        <dbReference type="SAM" id="SignalP"/>
    </source>
</evidence>
<reference evidence="3 4" key="1">
    <citation type="submission" date="2024-01" db="EMBL/GenBank/DDBJ databases">
        <title>The genome of the rayed Mediterranean limpet Patella caerulea (Linnaeus, 1758).</title>
        <authorList>
            <person name="Anh-Thu Weber A."/>
            <person name="Halstead-Nussloch G."/>
        </authorList>
    </citation>
    <scope>NUCLEOTIDE SEQUENCE [LARGE SCALE GENOMIC DNA]</scope>
    <source>
        <strain evidence="3">AATW-2023a</strain>
        <tissue evidence="3">Whole specimen</tissue>
    </source>
</reference>
<comment type="similarity">
    <text evidence="1">Belongs to the glycosyl hydrolase 79 family.</text>
</comment>
<dbReference type="GO" id="GO:0031012">
    <property type="term" value="C:extracellular matrix"/>
    <property type="evidence" value="ECO:0007669"/>
    <property type="project" value="TreeGrafter"/>
</dbReference>
<sequence>MALKEISCIVLFLSIFSETSCITIDVVTAPAVHNINSSMFVGVTIDSGVIRDNWRTMDFSTYQMLTLASGLDPCYLRVGGTDADFLIFNETQGPALKEQRLVNDDFSMTVADWDTLNEFVQEVGWQLIFDFNSLLRKDGKWDPTNAIELLKYSVKKGYKPAGYELSNEPDLFVTINTSVTPASLAADVGTLRDVLSSMTSSPFLVFGPDTSSVFDMNYFDDFLAAGGGKNVDVATFHHYYLNSATATVDQFVDVKVFDSLKSPLEEAVGHCLKHAPGKQCWLGETSTTYGGGTLGVSDRFVAGFLWLDKLGLSALIGLQGVVRQSFYGGNYGLIDVNLDPNPDYFLTVLYKRLVGSPVLNVTQDTNPNVRVYAHCTNTNSSMGYPKGSVTVYLMNLGSEAVTVNMNGGTSQLYMLTAGDDSGLVSKFVKLNGNTLVLPNKGELPPFNPLHHEGPLQLQGFTMGFIVFPEAAKKECLV</sequence>
<dbReference type="SUPFAM" id="SSF51445">
    <property type="entry name" value="(Trans)glycosidases"/>
    <property type="match status" value="1"/>
</dbReference>
<dbReference type="Gene3D" id="3.20.20.80">
    <property type="entry name" value="Glycosidases"/>
    <property type="match status" value="1"/>
</dbReference>
<dbReference type="PANTHER" id="PTHR46145">
    <property type="entry name" value="HEPARANASE"/>
    <property type="match status" value="1"/>
</dbReference>
<dbReference type="EMBL" id="JAZGQO010000003">
    <property type="protein sequence ID" value="KAK6188370.1"/>
    <property type="molecule type" value="Genomic_DNA"/>
</dbReference>
<gene>
    <name evidence="3" type="ORF">SNE40_004555</name>
</gene>
<feature type="signal peptide" evidence="2">
    <location>
        <begin position="1"/>
        <end position="21"/>
    </location>
</feature>
<dbReference type="GO" id="GO:0016798">
    <property type="term" value="F:hydrolase activity, acting on glycosyl bonds"/>
    <property type="evidence" value="ECO:0007669"/>
    <property type="project" value="InterPro"/>
</dbReference>
<evidence type="ECO:0000313" key="4">
    <source>
        <dbReference type="Proteomes" id="UP001347796"/>
    </source>
</evidence>
<feature type="chain" id="PRO_5042863880" evidence="2">
    <location>
        <begin position="22"/>
        <end position="477"/>
    </location>
</feature>
<name>A0AAN8K9R0_PATCE</name>
<protein>
    <submittedName>
        <fullName evidence="3">Uncharacterized protein</fullName>
    </submittedName>
</protein>
<dbReference type="InterPro" id="IPR017853">
    <property type="entry name" value="GH"/>
</dbReference>
<keyword evidence="2" id="KW-0732">Signal</keyword>
<organism evidence="3 4">
    <name type="scientific">Patella caerulea</name>
    <name type="common">Rayed Mediterranean limpet</name>
    <dbReference type="NCBI Taxonomy" id="87958"/>
    <lineage>
        <taxon>Eukaryota</taxon>
        <taxon>Metazoa</taxon>
        <taxon>Spiralia</taxon>
        <taxon>Lophotrochozoa</taxon>
        <taxon>Mollusca</taxon>
        <taxon>Gastropoda</taxon>
        <taxon>Patellogastropoda</taxon>
        <taxon>Patelloidea</taxon>
        <taxon>Patellidae</taxon>
        <taxon>Patella</taxon>
    </lineage>
</organism>
<dbReference type="GO" id="GO:0016020">
    <property type="term" value="C:membrane"/>
    <property type="evidence" value="ECO:0007669"/>
    <property type="project" value="InterPro"/>
</dbReference>
<dbReference type="AlphaFoldDB" id="A0AAN8K9R0"/>
<accession>A0AAN8K9R0</accession>
<proteinExistence type="inferred from homology"/>
<evidence type="ECO:0000256" key="1">
    <source>
        <dbReference type="ARBA" id="ARBA00009800"/>
    </source>
</evidence>
<dbReference type="Pfam" id="PF03662">
    <property type="entry name" value="Glyco_hydro_79n"/>
    <property type="match status" value="1"/>
</dbReference>
<dbReference type="GO" id="GO:0005615">
    <property type="term" value="C:extracellular space"/>
    <property type="evidence" value="ECO:0007669"/>
    <property type="project" value="TreeGrafter"/>
</dbReference>
<dbReference type="PANTHER" id="PTHR46145:SF4">
    <property type="entry name" value="HEPARANASE"/>
    <property type="match status" value="1"/>
</dbReference>
<evidence type="ECO:0000313" key="3">
    <source>
        <dbReference type="EMBL" id="KAK6188370.1"/>
    </source>
</evidence>
<dbReference type="Proteomes" id="UP001347796">
    <property type="component" value="Unassembled WGS sequence"/>
</dbReference>